<keyword evidence="3" id="KW-1185">Reference proteome</keyword>
<name>A0A1G9K4A7_9SPHI</name>
<evidence type="ECO:0000313" key="2">
    <source>
        <dbReference type="EMBL" id="SDL44356.1"/>
    </source>
</evidence>
<evidence type="ECO:0000256" key="1">
    <source>
        <dbReference type="SAM" id="SignalP"/>
    </source>
</evidence>
<keyword evidence="1" id="KW-0732">Signal</keyword>
<evidence type="ECO:0000313" key="3">
    <source>
        <dbReference type="Proteomes" id="UP000183200"/>
    </source>
</evidence>
<feature type="chain" id="PRO_5010212499" description="Kazal-like domain-containing protein" evidence="1">
    <location>
        <begin position="24"/>
        <end position="80"/>
    </location>
</feature>
<gene>
    <name evidence="2" type="ORF">SAMN05421820_101458</name>
</gene>
<sequence>MKKLFFTALVAAVAIGGAYAGHANTSKFAVPAKIQGTPGPCNTSVKCFPSATAPLCTISGVTYTGTSPDGTCSLRLALNP</sequence>
<organism evidence="2 3">
    <name type="scientific">Pedobacter steynii</name>
    <dbReference type="NCBI Taxonomy" id="430522"/>
    <lineage>
        <taxon>Bacteria</taxon>
        <taxon>Pseudomonadati</taxon>
        <taxon>Bacteroidota</taxon>
        <taxon>Sphingobacteriia</taxon>
        <taxon>Sphingobacteriales</taxon>
        <taxon>Sphingobacteriaceae</taxon>
        <taxon>Pedobacter</taxon>
    </lineage>
</organism>
<proteinExistence type="predicted"/>
<feature type="signal peptide" evidence="1">
    <location>
        <begin position="1"/>
        <end position="23"/>
    </location>
</feature>
<protein>
    <recommendedName>
        <fullName evidence="4">Kazal-like domain-containing protein</fullName>
    </recommendedName>
</protein>
<evidence type="ECO:0008006" key="4">
    <source>
        <dbReference type="Google" id="ProtNLM"/>
    </source>
</evidence>
<dbReference type="EMBL" id="FNGY01000001">
    <property type="protein sequence ID" value="SDL44356.1"/>
    <property type="molecule type" value="Genomic_DNA"/>
</dbReference>
<reference evidence="3" key="1">
    <citation type="submission" date="2016-10" db="EMBL/GenBank/DDBJ databases">
        <authorList>
            <person name="Varghese N."/>
            <person name="Submissions S."/>
        </authorList>
    </citation>
    <scope>NUCLEOTIDE SEQUENCE [LARGE SCALE GENOMIC DNA]</scope>
    <source>
        <strain evidence="3">DSM 19110</strain>
    </source>
</reference>
<dbReference type="AlphaFoldDB" id="A0A1G9K4A7"/>
<dbReference type="Proteomes" id="UP000183200">
    <property type="component" value="Unassembled WGS sequence"/>
</dbReference>
<accession>A0A1G9K4A7</accession>